<protein>
    <submittedName>
        <fullName evidence="1">Uncharacterized protein</fullName>
    </submittedName>
</protein>
<name>A0AA43B5R7_9BURK</name>
<dbReference type="Proteomes" id="UP001161276">
    <property type="component" value="Unassembled WGS sequence"/>
</dbReference>
<gene>
    <name evidence="1" type="ORF">N5K24_31515</name>
</gene>
<reference evidence="1" key="1">
    <citation type="submission" date="2022-09" db="EMBL/GenBank/DDBJ databases">
        <title>Intensive care unit water sources are persistently colonized with multi-drug resistant bacteria and are the site of extensive horizontal gene transfer of antibiotic resistance genes.</title>
        <authorList>
            <person name="Diorio-Toth L."/>
        </authorList>
    </citation>
    <scope>NUCLEOTIDE SEQUENCE</scope>
    <source>
        <strain evidence="1">GD03676</strain>
    </source>
</reference>
<dbReference type="RefSeq" id="WP_280030127.1">
    <property type="nucleotide sequence ID" value="NZ_JAOCKG010000038.1"/>
</dbReference>
<dbReference type="EMBL" id="JAOCKG010000038">
    <property type="protein sequence ID" value="MDH2054964.1"/>
    <property type="molecule type" value="Genomic_DNA"/>
</dbReference>
<comment type="caution">
    <text evidence="1">The sequence shown here is derived from an EMBL/GenBank/DDBJ whole genome shotgun (WGS) entry which is preliminary data.</text>
</comment>
<evidence type="ECO:0000313" key="2">
    <source>
        <dbReference type="Proteomes" id="UP001161276"/>
    </source>
</evidence>
<evidence type="ECO:0000313" key="1">
    <source>
        <dbReference type="EMBL" id="MDH2054964.1"/>
    </source>
</evidence>
<dbReference type="AlphaFoldDB" id="A0AA43B5R7"/>
<proteinExistence type="predicted"/>
<accession>A0AA43B5R7</accession>
<sequence length="311" mass="34443">MTTLFSTPGYQALMALQRRIHAFTIDAANELDADIDQPDLPLWTSLYQYLTIAPLHGGLHVEYFGGSWDEPFEWTLECLARQEVADTLVSLAFTGPDEGANGTREWEFTPLLDSGVQFPRLRFLSIRPTAPEDHNTTMIVRAGSIMEEGGEIARFAAKAPYLSDLVVPNAPDATFFQVPLPQLSIMRIGGGSDTQGFIDNLAASGNLPTLGLLDFTESSELQFTWARSRPETAVTPFAAYERLFASAALDPVHSLRLRNTCLSLEQLHALRAMRPSLQFMVIQATQGGYVSHFDQNVFPWKHLVQADPGLE</sequence>
<organism evidence="1 2">
    <name type="scientific">Achromobacter marplatensis</name>
    <dbReference type="NCBI Taxonomy" id="470868"/>
    <lineage>
        <taxon>Bacteria</taxon>
        <taxon>Pseudomonadati</taxon>
        <taxon>Pseudomonadota</taxon>
        <taxon>Betaproteobacteria</taxon>
        <taxon>Burkholderiales</taxon>
        <taxon>Alcaligenaceae</taxon>
        <taxon>Achromobacter</taxon>
    </lineage>
</organism>